<keyword evidence="2" id="KW-1133">Transmembrane helix</keyword>
<dbReference type="EMBL" id="BMPI01000083">
    <property type="protein sequence ID" value="GGM80193.1"/>
    <property type="molecule type" value="Genomic_DNA"/>
</dbReference>
<evidence type="ECO:0000256" key="1">
    <source>
        <dbReference type="SAM" id="MobiDB-lite"/>
    </source>
</evidence>
<dbReference type="Gene3D" id="2.60.120.260">
    <property type="entry name" value="Galactose-binding domain-like"/>
    <property type="match status" value="1"/>
</dbReference>
<dbReference type="AlphaFoldDB" id="A0A917X6H8"/>
<feature type="region of interest" description="Disordered" evidence="1">
    <location>
        <begin position="117"/>
        <end position="166"/>
    </location>
</feature>
<sequence>MTGDDGDTSRLRTGRWLPEPAVHTPEADSGQTAEMPVADEVTFTAGRATVGAAPGTQNTPNAPAIADTTELGIVTLPEPEPLAEPRHRRWPVFLVAAVVTLAVVVSVGWFLRPGPPDERADRGAPEGDVVPAIVPSATGSPSRSSPRASRSSSRSPSPSKTAPASRAAFQSVAIEAESGSLGGGAAVDTYMGASGGRVVHNLGRSKNRTGTLSFTVTVPDAGPYAVTLYVALDGLNGSRDAVLTVGGGSGTTVSTNAGLSCCTSATVQLTLTKGANTVTISNPEALAPSVDRIVVSAP</sequence>
<dbReference type="RefSeq" id="WP_190256869.1">
    <property type="nucleotide sequence ID" value="NZ_BMPI01000083.1"/>
</dbReference>
<dbReference type="InterPro" id="IPR008979">
    <property type="entry name" value="Galactose-bd-like_sf"/>
</dbReference>
<keyword evidence="2" id="KW-0472">Membrane</keyword>
<dbReference type="Proteomes" id="UP000642070">
    <property type="component" value="Unassembled WGS sequence"/>
</dbReference>
<proteinExistence type="predicted"/>
<protein>
    <recommendedName>
        <fullName evidence="3">CBM6 domain-containing protein</fullName>
    </recommendedName>
</protein>
<reference evidence="4" key="2">
    <citation type="submission" date="2020-09" db="EMBL/GenBank/DDBJ databases">
        <authorList>
            <person name="Sun Q."/>
            <person name="Ohkuma M."/>
        </authorList>
    </citation>
    <scope>NUCLEOTIDE SEQUENCE</scope>
    <source>
        <strain evidence="4">JCM 19831</strain>
    </source>
</reference>
<organism evidence="4 5">
    <name type="scientific">Dactylosporangium sucinum</name>
    <dbReference type="NCBI Taxonomy" id="1424081"/>
    <lineage>
        <taxon>Bacteria</taxon>
        <taxon>Bacillati</taxon>
        <taxon>Actinomycetota</taxon>
        <taxon>Actinomycetes</taxon>
        <taxon>Micromonosporales</taxon>
        <taxon>Micromonosporaceae</taxon>
        <taxon>Dactylosporangium</taxon>
    </lineage>
</organism>
<name>A0A917X6H8_9ACTN</name>
<feature type="domain" description="CBM6" evidence="3">
    <location>
        <begin position="172"/>
        <end position="296"/>
    </location>
</feature>
<feature type="region of interest" description="Disordered" evidence="1">
    <location>
        <begin position="1"/>
        <end position="34"/>
    </location>
</feature>
<feature type="compositionally biased region" description="Low complexity" evidence="1">
    <location>
        <begin position="135"/>
        <end position="166"/>
    </location>
</feature>
<dbReference type="GO" id="GO:0030246">
    <property type="term" value="F:carbohydrate binding"/>
    <property type="evidence" value="ECO:0007669"/>
    <property type="project" value="InterPro"/>
</dbReference>
<keyword evidence="5" id="KW-1185">Reference proteome</keyword>
<evidence type="ECO:0000259" key="3">
    <source>
        <dbReference type="PROSITE" id="PS51175"/>
    </source>
</evidence>
<dbReference type="SUPFAM" id="SSF49785">
    <property type="entry name" value="Galactose-binding domain-like"/>
    <property type="match status" value="1"/>
</dbReference>
<comment type="caution">
    <text evidence="4">The sequence shown here is derived from an EMBL/GenBank/DDBJ whole genome shotgun (WGS) entry which is preliminary data.</text>
</comment>
<dbReference type="PROSITE" id="PS51175">
    <property type="entry name" value="CBM6"/>
    <property type="match status" value="1"/>
</dbReference>
<keyword evidence="2" id="KW-0812">Transmembrane</keyword>
<evidence type="ECO:0000256" key="2">
    <source>
        <dbReference type="SAM" id="Phobius"/>
    </source>
</evidence>
<evidence type="ECO:0000313" key="4">
    <source>
        <dbReference type="EMBL" id="GGM80193.1"/>
    </source>
</evidence>
<evidence type="ECO:0000313" key="5">
    <source>
        <dbReference type="Proteomes" id="UP000642070"/>
    </source>
</evidence>
<feature type="transmembrane region" description="Helical" evidence="2">
    <location>
        <begin position="92"/>
        <end position="111"/>
    </location>
</feature>
<accession>A0A917X6H8</accession>
<gene>
    <name evidence="4" type="ORF">GCM10007977_097100</name>
</gene>
<reference evidence="4" key="1">
    <citation type="journal article" date="2014" name="Int. J. Syst. Evol. Microbiol.">
        <title>Complete genome sequence of Corynebacterium casei LMG S-19264T (=DSM 44701T), isolated from a smear-ripened cheese.</title>
        <authorList>
            <consortium name="US DOE Joint Genome Institute (JGI-PGF)"/>
            <person name="Walter F."/>
            <person name="Albersmeier A."/>
            <person name="Kalinowski J."/>
            <person name="Ruckert C."/>
        </authorList>
    </citation>
    <scope>NUCLEOTIDE SEQUENCE</scope>
    <source>
        <strain evidence="4">JCM 19831</strain>
    </source>
</reference>
<dbReference type="InterPro" id="IPR005084">
    <property type="entry name" value="CBM6"/>
</dbReference>
<dbReference type="CDD" id="cd04081">
    <property type="entry name" value="CBM35_galactosidase-like"/>
    <property type="match status" value="1"/>
</dbReference>